<protein>
    <recommendedName>
        <fullName evidence="7">AlgX/AlgJ SGNH hydrolase-like domain-containing protein</fullName>
    </recommendedName>
</protein>
<keyword evidence="9" id="KW-1185">Reference proteome</keyword>
<evidence type="ECO:0000256" key="2">
    <source>
        <dbReference type="ARBA" id="ARBA00005182"/>
    </source>
</evidence>
<name>A0ABT3QWP1_9HYPH</name>
<comment type="subcellular location">
    <subcellularLocation>
        <location evidence="1">Periplasm</location>
    </subcellularLocation>
</comment>
<keyword evidence="4" id="KW-0732">Signal</keyword>
<keyword evidence="5" id="KW-0574">Periplasm</keyword>
<proteinExistence type="predicted"/>
<gene>
    <name evidence="8" type="ORF">ON753_02840</name>
</gene>
<dbReference type="EMBL" id="JAPEVI010000002">
    <property type="protein sequence ID" value="MCX2721344.1"/>
    <property type="molecule type" value="Genomic_DNA"/>
</dbReference>
<evidence type="ECO:0000256" key="1">
    <source>
        <dbReference type="ARBA" id="ARBA00004418"/>
    </source>
</evidence>
<comment type="caution">
    <text evidence="8">The sequence shown here is derived from an EMBL/GenBank/DDBJ whole genome shotgun (WGS) entry which is preliminary data.</text>
</comment>
<dbReference type="RefSeq" id="WP_265961045.1">
    <property type="nucleotide sequence ID" value="NZ_JAPEVI010000002.1"/>
</dbReference>
<evidence type="ECO:0000313" key="8">
    <source>
        <dbReference type="EMBL" id="MCX2721344.1"/>
    </source>
</evidence>
<evidence type="ECO:0000256" key="6">
    <source>
        <dbReference type="ARBA" id="ARBA00022841"/>
    </source>
</evidence>
<dbReference type="Pfam" id="PF16822">
    <property type="entry name" value="ALGX"/>
    <property type="match status" value="1"/>
</dbReference>
<keyword evidence="6" id="KW-0016">Alginate biosynthesis</keyword>
<feature type="domain" description="AlgX/AlgJ SGNH hydrolase-like" evidence="7">
    <location>
        <begin position="84"/>
        <end position="341"/>
    </location>
</feature>
<dbReference type="Proteomes" id="UP001300261">
    <property type="component" value="Unassembled WGS sequence"/>
</dbReference>
<reference evidence="8 9" key="1">
    <citation type="journal article" date="2016" name="Int. J. Syst. Evol. Microbiol.">
        <title>Labrenzia salina sp. nov., isolated from the rhizosphere of the halophyte Arthrocnemum macrostachyum.</title>
        <authorList>
            <person name="Camacho M."/>
            <person name="Redondo-Gomez S."/>
            <person name="Rodriguez-Llorente I."/>
            <person name="Rohde M."/>
            <person name="Sproer C."/>
            <person name="Schumann P."/>
            <person name="Klenk H.P."/>
            <person name="Montero-Calasanz M.D.C."/>
        </authorList>
    </citation>
    <scope>NUCLEOTIDE SEQUENCE [LARGE SCALE GENOMIC DNA]</scope>
    <source>
        <strain evidence="8 9">DSM 29163</strain>
    </source>
</reference>
<evidence type="ECO:0000256" key="5">
    <source>
        <dbReference type="ARBA" id="ARBA00022764"/>
    </source>
</evidence>
<evidence type="ECO:0000256" key="3">
    <source>
        <dbReference type="ARBA" id="ARBA00022679"/>
    </source>
</evidence>
<keyword evidence="3" id="KW-0808">Transferase</keyword>
<evidence type="ECO:0000256" key="4">
    <source>
        <dbReference type="ARBA" id="ARBA00022729"/>
    </source>
</evidence>
<dbReference type="InterPro" id="IPR031811">
    <property type="entry name" value="ALGX/ALGJ_SGNH-like"/>
</dbReference>
<organism evidence="8 9">
    <name type="scientific">Roseibium salinum</name>
    <dbReference type="NCBI Taxonomy" id="1604349"/>
    <lineage>
        <taxon>Bacteria</taxon>
        <taxon>Pseudomonadati</taxon>
        <taxon>Pseudomonadota</taxon>
        <taxon>Alphaproteobacteria</taxon>
        <taxon>Hyphomicrobiales</taxon>
        <taxon>Stappiaceae</taxon>
        <taxon>Roseibium</taxon>
    </lineage>
</organism>
<accession>A0ABT3QWP1</accession>
<comment type="pathway">
    <text evidence="2">Glycan biosynthesis; alginate biosynthesis.</text>
</comment>
<evidence type="ECO:0000259" key="7">
    <source>
        <dbReference type="Pfam" id="PF16822"/>
    </source>
</evidence>
<evidence type="ECO:0000313" key="9">
    <source>
        <dbReference type="Proteomes" id="UP001300261"/>
    </source>
</evidence>
<sequence length="367" mass="39289">MQRFLRYFRFLLPVGFLAYALYLNLAVFGGNLDRLKDVSGDLITGEAAASFSDLYSRAIPHRKPAIAWLGAGRYLALGEGRAGVTVGDDGWLFTDEEMVAAEQAEIDRVASWAAAARAELASDGTDLVVIPVPAKADIYRDRGAPAYAGPAMEEQYQRFREALARAGVASVDTRPALRKEARNGQIFLARDTHWTPAGASAVAAAVAASGLIEEGTDRFVARPAVPEERLGDLVTFVTSESLAPTIGLGPERVAPFVAELADGPKGGIFAADTTNFDTVLVGTSYSADDRWSFVPALKLSLERDVLNLAQEGQGPLRPMADFLEELAAGGAAPDRILWEFPVRYLADPNIWPDPDPLTSPDPGGIDA</sequence>